<feature type="domain" description="Glucose-methanol-choline oxidoreductase C-terminal" evidence="1">
    <location>
        <begin position="12"/>
        <end position="112"/>
    </location>
</feature>
<protein>
    <submittedName>
        <fullName evidence="2">GMC oxidoreductase</fullName>
    </submittedName>
</protein>
<dbReference type="Proteomes" id="UP000092691">
    <property type="component" value="Plasmid unnamed3"/>
</dbReference>
<geneLocation type="plasmid" evidence="3">
    <name>unnamed1</name>
</geneLocation>
<reference evidence="2 4" key="1">
    <citation type="submission" date="2016-06" db="EMBL/GenBank/DDBJ databases">
        <title>Microsymbionts genomes from the relict species Vavilovia formosa.</title>
        <authorList>
            <person name="Chirak E."/>
            <person name="Kimeklis A."/>
            <person name="Andronov E."/>
        </authorList>
    </citation>
    <scope>NUCLEOTIDE SEQUENCE [LARGE SCALE GENOMIC DNA]</scope>
    <source>
        <strain evidence="2 4">Vaf10</strain>
        <plasmid evidence="4">Plasmid unnamed3</plasmid>
        <plasmid evidence="2">unnamed3</plasmid>
    </source>
</reference>
<dbReference type="Gene3D" id="3.50.50.60">
    <property type="entry name" value="FAD/NAD(P)-binding domain"/>
    <property type="match status" value="1"/>
</dbReference>
<evidence type="ECO:0000259" key="1">
    <source>
        <dbReference type="Pfam" id="PF05199"/>
    </source>
</evidence>
<reference evidence="3 5" key="2">
    <citation type="submission" date="2016-11" db="EMBL/GenBank/DDBJ databases">
        <title>Rhizobium leguminosarum bv. viciae strain Vaf12 isolated from Vavilovia formosa root nodules from Russia, Dagestan.</title>
        <authorList>
            <person name="Kimeklis A."/>
        </authorList>
    </citation>
    <scope>NUCLEOTIDE SEQUENCE [LARGE SCALE GENOMIC DNA]</scope>
    <source>
        <strain evidence="3 5">Vaf-108</strain>
        <plasmid evidence="5">Plasmid unnamed1</plasmid>
        <plasmid evidence="3">unnamed1</plasmid>
    </source>
</reference>
<geneLocation type="plasmid" evidence="2 4">
    <name>unnamed3</name>
</geneLocation>
<dbReference type="InterPro" id="IPR036188">
    <property type="entry name" value="FAD/NAD-bd_sf"/>
</dbReference>
<keyword evidence="2" id="KW-0614">Plasmid</keyword>
<dbReference type="InterPro" id="IPR007867">
    <property type="entry name" value="GMC_OxRtase_C"/>
</dbReference>
<evidence type="ECO:0000313" key="4">
    <source>
        <dbReference type="Proteomes" id="UP000092691"/>
    </source>
</evidence>
<evidence type="ECO:0000313" key="3">
    <source>
        <dbReference type="EMBL" id="API55235.1"/>
    </source>
</evidence>
<dbReference type="Pfam" id="PF05199">
    <property type="entry name" value="GMC_oxred_C"/>
    <property type="match status" value="1"/>
</dbReference>
<gene>
    <name evidence="2" type="ORF">BA011_34010</name>
    <name evidence="3" type="ORF">BMW22_27080</name>
</gene>
<proteinExistence type="predicted"/>
<dbReference type="SUPFAM" id="SSF51905">
    <property type="entry name" value="FAD/NAD(P)-binding domain"/>
    <property type="match status" value="1"/>
</dbReference>
<evidence type="ECO:0000313" key="5">
    <source>
        <dbReference type="Proteomes" id="UP000183050"/>
    </source>
</evidence>
<dbReference type="EMBL" id="CP018229">
    <property type="protein sequence ID" value="API55235.1"/>
    <property type="molecule type" value="Genomic_DNA"/>
</dbReference>
<sequence length="125" mass="13946">MRPILSFTVPEYTMKDAAYGRQFARTVFTRLGAQDHTHYDPSDFGYVAYEGQGYAIRGGNHLADTHIMGTTKTNSVVDKNHRSWDHENLYLVGGGSMPTIGTANVTLTLAAMCFRSGRDILKYLH</sequence>
<dbReference type="AlphaFoldDB" id="A0A1B1CMI4"/>
<evidence type="ECO:0000313" key="2">
    <source>
        <dbReference type="EMBL" id="ANP90926.1"/>
    </source>
</evidence>
<accession>A0A1B1CMI4</accession>
<dbReference type="EMBL" id="CP016290">
    <property type="protein sequence ID" value="ANP90926.1"/>
    <property type="molecule type" value="Genomic_DNA"/>
</dbReference>
<name>A0A1B1CMI4_RHILE</name>
<dbReference type="Proteomes" id="UP000183050">
    <property type="component" value="Plasmid unnamed1"/>
</dbReference>
<organism evidence="2 4">
    <name type="scientific">Rhizobium leguminosarum</name>
    <dbReference type="NCBI Taxonomy" id="384"/>
    <lineage>
        <taxon>Bacteria</taxon>
        <taxon>Pseudomonadati</taxon>
        <taxon>Pseudomonadota</taxon>
        <taxon>Alphaproteobacteria</taxon>
        <taxon>Hyphomicrobiales</taxon>
        <taxon>Rhizobiaceae</taxon>
        <taxon>Rhizobium/Agrobacterium group</taxon>
        <taxon>Rhizobium</taxon>
    </lineage>
</organism>
<dbReference type="GO" id="GO:0016614">
    <property type="term" value="F:oxidoreductase activity, acting on CH-OH group of donors"/>
    <property type="evidence" value="ECO:0007669"/>
    <property type="project" value="InterPro"/>
</dbReference>